<keyword evidence="4" id="KW-0812">Transmembrane</keyword>
<dbReference type="Pfam" id="PF00168">
    <property type="entry name" value="C2"/>
    <property type="match status" value="1"/>
</dbReference>
<dbReference type="GO" id="GO:0046872">
    <property type="term" value="F:metal ion binding"/>
    <property type="evidence" value="ECO:0007669"/>
    <property type="project" value="UniProtKB-KW"/>
</dbReference>
<evidence type="ECO:0000313" key="6">
    <source>
        <dbReference type="EMBL" id="RZC83914.1"/>
    </source>
</evidence>
<feature type="transmembrane region" description="Helical" evidence="4">
    <location>
        <begin position="14"/>
        <end position="34"/>
    </location>
</feature>
<keyword evidence="4" id="KW-0472">Membrane</keyword>
<organism evidence="6 7">
    <name type="scientific">Papaver somniferum</name>
    <name type="common">Opium poppy</name>
    <dbReference type="NCBI Taxonomy" id="3469"/>
    <lineage>
        <taxon>Eukaryota</taxon>
        <taxon>Viridiplantae</taxon>
        <taxon>Streptophyta</taxon>
        <taxon>Embryophyta</taxon>
        <taxon>Tracheophyta</taxon>
        <taxon>Spermatophyta</taxon>
        <taxon>Magnoliopsida</taxon>
        <taxon>Ranunculales</taxon>
        <taxon>Papaveraceae</taxon>
        <taxon>Papaveroideae</taxon>
        <taxon>Papaver</taxon>
    </lineage>
</organism>
<feature type="region of interest" description="Disordered" evidence="3">
    <location>
        <begin position="171"/>
        <end position="209"/>
    </location>
</feature>
<evidence type="ECO:0000256" key="3">
    <source>
        <dbReference type="SAM" id="MobiDB-lite"/>
    </source>
</evidence>
<evidence type="ECO:0000256" key="4">
    <source>
        <dbReference type="SAM" id="Phobius"/>
    </source>
</evidence>
<dbReference type="EMBL" id="CM010725">
    <property type="protein sequence ID" value="RZC83914.1"/>
    <property type="molecule type" value="Genomic_DNA"/>
</dbReference>
<proteinExistence type="predicted"/>
<keyword evidence="1" id="KW-0479">Metal-binding</keyword>
<dbReference type="InterPro" id="IPR000008">
    <property type="entry name" value="C2_dom"/>
</dbReference>
<dbReference type="AlphaFoldDB" id="A0A4Y7LEJ5"/>
<keyword evidence="4" id="KW-1133">Transmembrane helix</keyword>
<evidence type="ECO:0000313" key="7">
    <source>
        <dbReference type="Proteomes" id="UP000316621"/>
    </source>
</evidence>
<evidence type="ECO:0000256" key="2">
    <source>
        <dbReference type="ARBA" id="ARBA00022837"/>
    </source>
</evidence>
<gene>
    <name evidence="6" type="ORF">C5167_046701</name>
</gene>
<dbReference type="SMART" id="SM00239">
    <property type="entry name" value="C2"/>
    <property type="match status" value="1"/>
</dbReference>
<name>A0A4Y7LEJ5_PAPSO</name>
<evidence type="ECO:0000256" key="1">
    <source>
        <dbReference type="ARBA" id="ARBA00022723"/>
    </source>
</evidence>
<feature type="domain" description="C2" evidence="5">
    <location>
        <begin position="24"/>
        <end position="151"/>
    </location>
</feature>
<dbReference type="Proteomes" id="UP000316621">
    <property type="component" value="Chromosome 11"/>
</dbReference>
<dbReference type="PROSITE" id="PS50004">
    <property type="entry name" value="C2"/>
    <property type="match status" value="1"/>
</dbReference>
<sequence>MDSYPSPRIGTNDLFHYALFFLLIASHVSVTVSAQLKRPVNGTLEVVLVDAKGLGDTERFSGGIDPYAVIKYKSHERNSTVAKGAGSKPVWNEKFSFRVQYPDNTGANGYKLILDIWDKDSFTADDFIGETVIYVDDLLALGVEKGKAEMHPTKYRVVASDKSYNGEIRVSQGGDEEKELGGWRHGLHPHLHGKDEEDLDYSDTSDVLN</sequence>
<protein>
    <recommendedName>
        <fullName evidence="5">C2 domain-containing protein</fullName>
    </recommendedName>
</protein>
<evidence type="ECO:0000259" key="5">
    <source>
        <dbReference type="PROSITE" id="PS50004"/>
    </source>
</evidence>
<dbReference type="Gene3D" id="2.60.40.150">
    <property type="entry name" value="C2 domain"/>
    <property type="match status" value="1"/>
</dbReference>
<dbReference type="SUPFAM" id="SSF49562">
    <property type="entry name" value="C2 domain (Calcium/lipid-binding domain, CaLB)"/>
    <property type="match status" value="1"/>
</dbReference>
<dbReference type="OMA" id="QYNNHEL"/>
<dbReference type="InterPro" id="IPR035892">
    <property type="entry name" value="C2_domain_sf"/>
</dbReference>
<dbReference type="Gramene" id="RZC83914">
    <property type="protein sequence ID" value="RZC83914"/>
    <property type="gene ID" value="C5167_046701"/>
</dbReference>
<keyword evidence="7" id="KW-1185">Reference proteome</keyword>
<dbReference type="PANTHER" id="PTHR46502">
    <property type="entry name" value="C2 DOMAIN-CONTAINING"/>
    <property type="match status" value="1"/>
</dbReference>
<dbReference type="PANTHER" id="PTHR46502:SF15">
    <property type="entry name" value="16 KDA PHLOEM PROTEIN 1"/>
    <property type="match status" value="1"/>
</dbReference>
<keyword evidence="2" id="KW-0106">Calcium</keyword>
<accession>A0A4Y7LEJ5</accession>
<reference evidence="6 7" key="1">
    <citation type="journal article" date="2018" name="Science">
        <title>The opium poppy genome and morphinan production.</title>
        <authorList>
            <person name="Guo L."/>
            <person name="Winzer T."/>
            <person name="Yang X."/>
            <person name="Li Y."/>
            <person name="Ning Z."/>
            <person name="He Z."/>
            <person name="Teodor R."/>
            <person name="Lu Y."/>
            <person name="Bowser T.A."/>
            <person name="Graham I.A."/>
            <person name="Ye K."/>
        </authorList>
    </citation>
    <scope>NUCLEOTIDE SEQUENCE [LARGE SCALE GENOMIC DNA]</scope>
    <source>
        <strain evidence="7">cv. HN1</strain>
        <tissue evidence="6">Leaves</tissue>
    </source>
</reference>